<dbReference type="GO" id="GO:0005524">
    <property type="term" value="F:ATP binding"/>
    <property type="evidence" value="ECO:0007669"/>
    <property type="project" value="UniProtKB-KW"/>
</dbReference>
<evidence type="ECO:0000256" key="6">
    <source>
        <dbReference type="ARBA" id="ARBA00022989"/>
    </source>
</evidence>
<feature type="transmembrane region" description="Helical" evidence="8">
    <location>
        <begin position="136"/>
        <end position="155"/>
    </location>
</feature>
<dbReference type="EMBL" id="MT631688">
    <property type="protein sequence ID" value="QNO57435.1"/>
    <property type="molecule type" value="Genomic_DNA"/>
</dbReference>
<evidence type="ECO:0000256" key="8">
    <source>
        <dbReference type="SAM" id="Phobius"/>
    </source>
</evidence>
<evidence type="ECO:0000256" key="5">
    <source>
        <dbReference type="ARBA" id="ARBA00022840"/>
    </source>
</evidence>
<dbReference type="PROSITE" id="PS50929">
    <property type="entry name" value="ABC_TM1F"/>
    <property type="match status" value="1"/>
</dbReference>
<reference evidence="11" key="1">
    <citation type="submission" date="2020-06" db="EMBL/GenBank/DDBJ databases">
        <title>Unique genomic features of the anaerobic methanotrophic archaea.</title>
        <authorList>
            <person name="Chadwick G.L."/>
            <person name="Skennerton C.T."/>
            <person name="Laso-Perez R."/>
            <person name="Leu A.O."/>
            <person name="Speth D.R."/>
            <person name="Yu H."/>
            <person name="Morgan-Lang C."/>
            <person name="Hatzenpichler R."/>
            <person name="Goudeau D."/>
            <person name="Malmstrom R."/>
            <person name="Brazelton W.J."/>
            <person name="Woyke T."/>
            <person name="Hallam S.J."/>
            <person name="Tyson G.W."/>
            <person name="Wegener G."/>
            <person name="Boetius A."/>
            <person name="Orphan V."/>
        </authorList>
    </citation>
    <scope>NUCLEOTIDE SEQUENCE</scope>
</reference>
<dbReference type="InterPro" id="IPR039421">
    <property type="entry name" value="Type_1_exporter"/>
</dbReference>
<keyword evidence="3 8" id="KW-0812">Transmembrane</keyword>
<dbReference type="PANTHER" id="PTHR43394">
    <property type="entry name" value="ATP-DEPENDENT PERMEASE MDL1, MITOCHONDRIAL"/>
    <property type="match status" value="1"/>
</dbReference>
<feature type="transmembrane region" description="Helical" evidence="8">
    <location>
        <begin position="274"/>
        <end position="292"/>
    </location>
</feature>
<dbReference type="FunFam" id="1.20.1560.10:FF:000127">
    <property type="entry name" value="ABC transporter ATP-binding protein"/>
    <property type="match status" value="1"/>
</dbReference>
<keyword evidence="5 11" id="KW-0067">ATP-binding</keyword>
<evidence type="ECO:0000256" key="2">
    <source>
        <dbReference type="ARBA" id="ARBA00022448"/>
    </source>
</evidence>
<feature type="transmembrane region" description="Helical" evidence="8">
    <location>
        <begin position="56"/>
        <end position="74"/>
    </location>
</feature>
<accession>A0A7G9ZB01</accession>
<dbReference type="CDD" id="cd07346">
    <property type="entry name" value="ABC_6TM_exporters"/>
    <property type="match status" value="1"/>
</dbReference>
<feature type="domain" description="ABC transmembrane type-1" evidence="10">
    <location>
        <begin position="20"/>
        <end position="303"/>
    </location>
</feature>
<dbReference type="InterPro" id="IPR017871">
    <property type="entry name" value="ABC_transporter-like_CS"/>
</dbReference>
<dbReference type="PANTHER" id="PTHR43394:SF1">
    <property type="entry name" value="ATP-BINDING CASSETTE SUB-FAMILY B MEMBER 10, MITOCHONDRIAL"/>
    <property type="match status" value="1"/>
</dbReference>
<sequence>MLEEVKRLLELAGQQRRKLIASCILAVIGTALGLVPFILIYLMVLELFNPVIDQVYVWKLVFWCIVAIILRFAFMGLSGSLSHLAAYSILYDLRIKLGQKLGTLPLGYFKEKNTGDTKTAMNEHVEQIELFIAHNLPDLTAAIVVPIFTAVFLFIVDWRMALATLAVIPVALIAQGLMFKDYKPLMKGYYDALEKVNSTVIEYTQGMAVIKAFNQTVESFRRYRDSIEEYDDYIWMWTKRFIPSWSVFSVVVVANLIVILPVGAWLYISGSLPMPTLILFLILGIGFSQPLMKLTMFSSQFTQNMEGVGRINEILTETPLSEPEVEQIPSNFNIEFQGVHFSYGRREVLNDIEFSVPEKTVTALVGPSGAGKTTIARLIPRFWDVNAGEISIGDVNIRDLATERLMSLVASVFQEVTLFNDTIYENIRMGKEDATEGDVIAAAKMAHCHEFIEKQPASYQTIIGEGGAKLSGGEKQRISIARAILKDAPIIILDEATAFVDPENEELIQDAITRLAEGKTLIIIAHRLSTITSSNQIIVMDEGKIVEKGTHEELLLAENLYSRMWKAHVSAQDWKFETEEDRK</sequence>
<feature type="transmembrane region" description="Helical" evidence="8">
    <location>
        <begin position="20"/>
        <end position="44"/>
    </location>
</feature>
<dbReference type="InterPro" id="IPR003439">
    <property type="entry name" value="ABC_transporter-like_ATP-bd"/>
</dbReference>
<evidence type="ECO:0000256" key="4">
    <source>
        <dbReference type="ARBA" id="ARBA00022741"/>
    </source>
</evidence>
<evidence type="ECO:0000256" key="3">
    <source>
        <dbReference type="ARBA" id="ARBA00022692"/>
    </source>
</evidence>
<proteinExistence type="predicted"/>
<dbReference type="GO" id="GO:0015421">
    <property type="term" value="F:ABC-type oligopeptide transporter activity"/>
    <property type="evidence" value="ECO:0007669"/>
    <property type="project" value="TreeGrafter"/>
</dbReference>
<dbReference type="PROSITE" id="PS00211">
    <property type="entry name" value="ABC_TRANSPORTER_1"/>
    <property type="match status" value="1"/>
</dbReference>
<dbReference type="SUPFAM" id="SSF52540">
    <property type="entry name" value="P-loop containing nucleoside triphosphate hydrolases"/>
    <property type="match status" value="1"/>
</dbReference>
<dbReference type="InterPro" id="IPR003593">
    <property type="entry name" value="AAA+_ATPase"/>
</dbReference>
<keyword evidence="2" id="KW-0813">Transport</keyword>
<evidence type="ECO:0000256" key="1">
    <source>
        <dbReference type="ARBA" id="ARBA00004141"/>
    </source>
</evidence>
<feature type="domain" description="ABC transporter" evidence="9">
    <location>
        <begin position="334"/>
        <end position="567"/>
    </location>
</feature>
<dbReference type="GO" id="GO:0016020">
    <property type="term" value="C:membrane"/>
    <property type="evidence" value="ECO:0007669"/>
    <property type="project" value="UniProtKB-SubCell"/>
</dbReference>
<name>A0A7G9ZB01_9EURY</name>
<dbReference type="GO" id="GO:0016887">
    <property type="term" value="F:ATP hydrolysis activity"/>
    <property type="evidence" value="ECO:0007669"/>
    <property type="project" value="InterPro"/>
</dbReference>
<protein>
    <submittedName>
        <fullName evidence="11">Vitamin B12 import ATP-binding protein BtuD</fullName>
    </submittedName>
</protein>
<dbReference type="AlphaFoldDB" id="A0A7G9ZB01"/>
<dbReference type="InterPro" id="IPR036640">
    <property type="entry name" value="ABC1_TM_sf"/>
</dbReference>
<keyword evidence="4" id="KW-0547">Nucleotide-binding</keyword>
<keyword evidence="6 8" id="KW-1133">Transmembrane helix</keyword>
<organism evidence="11">
    <name type="scientific">Candidatus Methanophaga sp. ANME-1 ERB7</name>
    <dbReference type="NCBI Taxonomy" id="2759913"/>
    <lineage>
        <taxon>Archaea</taxon>
        <taxon>Methanobacteriati</taxon>
        <taxon>Methanobacteriota</taxon>
        <taxon>Stenosarchaea group</taxon>
        <taxon>Methanomicrobia</taxon>
        <taxon>Candidatus Methanophagales</taxon>
        <taxon>Candidatus Methanophagaceae</taxon>
        <taxon>Candidatus Methanophaga</taxon>
    </lineage>
</organism>
<dbReference type="PROSITE" id="PS50893">
    <property type="entry name" value="ABC_TRANSPORTER_2"/>
    <property type="match status" value="1"/>
</dbReference>
<dbReference type="SUPFAM" id="SSF90123">
    <property type="entry name" value="ABC transporter transmembrane region"/>
    <property type="match status" value="1"/>
</dbReference>
<gene>
    <name evidence="11" type="primary">btuD_1</name>
    <name evidence="11" type="ORF">FKKJMMIK_00033</name>
</gene>
<dbReference type="Pfam" id="PF00005">
    <property type="entry name" value="ABC_tran"/>
    <property type="match status" value="1"/>
</dbReference>
<comment type="subcellular location">
    <subcellularLocation>
        <location evidence="1">Membrane</location>
        <topology evidence="1">Multi-pass membrane protein</topology>
    </subcellularLocation>
</comment>
<dbReference type="Gene3D" id="3.40.50.300">
    <property type="entry name" value="P-loop containing nucleotide triphosphate hydrolases"/>
    <property type="match status" value="1"/>
</dbReference>
<dbReference type="SMART" id="SM00382">
    <property type="entry name" value="AAA"/>
    <property type="match status" value="1"/>
</dbReference>
<evidence type="ECO:0000259" key="10">
    <source>
        <dbReference type="PROSITE" id="PS50929"/>
    </source>
</evidence>
<dbReference type="FunFam" id="3.40.50.300:FF:000287">
    <property type="entry name" value="Multidrug ABC transporter ATP-binding protein"/>
    <property type="match status" value="1"/>
</dbReference>
<evidence type="ECO:0000256" key="7">
    <source>
        <dbReference type="ARBA" id="ARBA00023136"/>
    </source>
</evidence>
<feature type="transmembrane region" description="Helical" evidence="8">
    <location>
        <begin position="245"/>
        <end position="268"/>
    </location>
</feature>
<dbReference type="InterPro" id="IPR011527">
    <property type="entry name" value="ABC1_TM_dom"/>
</dbReference>
<dbReference type="InterPro" id="IPR027417">
    <property type="entry name" value="P-loop_NTPase"/>
</dbReference>
<evidence type="ECO:0000313" key="11">
    <source>
        <dbReference type="EMBL" id="QNO57435.1"/>
    </source>
</evidence>
<feature type="transmembrane region" description="Helical" evidence="8">
    <location>
        <begin position="161"/>
        <end position="179"/>
    </location>
</feature>
<evidence type="ECO:0000259" key="9">
    <source>
        <dbReference type="PROSITE" id="PS50893"/>
    </source>
</evidence>
<dbReference type="Gene3D" id="1.20.1560.10">
    <property type="entry name" value="ABC transporter type 1, transmembrane domain"/>
    <property type="match status" value="1"/>
</dbReference>
<keyword evidence="7 8" id="KW-0472">Membrane</keyword>
<dbReference type="Pfam" id="PF00664">
    <property type="entry name" value="ABC_membrane"/>
    <property type="match status" value="1"/>
</dbReference>